<evidence type="ECO:0008006" key="3">
    <source>
        <dbReference type="Google" id="ProtNLM"/>
    </source>
</evidence>
<dbReference type="EMBL" id="BAABCY010000099">
    <property type="protein sequence ID" value="GAA3583875.1"/>
    <property type="molecule type" value="Genomic_DNA"/>
</dbReference>
<name>A0ABP6YHH5_9FLAO</name>
<comment type="caution">
    <text evidence="1">The sequence shown here is derived from an EMBL/GenBank/DDBJ whole genome shotgun (WGS) entry which is preliminary data.</text>
</comment>
<sequence>MTVNIQYVHVDISETLSAYTEDKLQKLFNKYEFLISADVHFKQDRKQHDSGKICSMELSLPGPRIFATSNERNFELAVKKTISELDHQLQKRKEVFKVY</sequence>
<dbReference type="InterPro" id="IPR003489">
    <property type="entry name" value="RHF/RaiA"/>
</dbReference>
<dbReference type="SUPFAM" id="SSF69754">
    <property type="entry name" value="Ribosome binding protein Y (YfiA homologue)"/>
    <property type="match status" value="1"/>
</dbReference>
<accession>A0ABP6YHH5</accession>
<dbReference type="Pfam" id="PF02482">
    <property type="entry name" value="Ribosomal_S30AE"/>
    <property type="match status" value="1"/>
</dbReference>
<dbReference type="Proteomes" id="UP001500954">
    <property type="component" value="Unassembled WGS sequence"/>
</dbReference>
<keyword evidence="2" id="KW-1185">Reference proteome</keyword>
<gene>
    <name evidence="1" type="ORF">GCM10022395_34940</name>
</gene>
<reference evidence="2" key="1">
    <citation type="journal article" date="2019" name="Int. J. Syst. Evol. Microbiol.">
        <title>The Global Catalogue of Microorganisms (GCM) 10K type strain sequencing project: providing services to taxonomists for standard genome sequencing and annotation.</title>
        <authorList>
            <consortium name="The Broad Institute Genomics Platform"/>
            <consortium name="The Broad Institute Genome Sequencing Center for Infectious Disease"/>
            <person name="Wu L."/>
            <person name="Ma J."/>
        </authorList>
    </citation>
    <scope>NUCLEOTIDE SEQUENCE [LARGE SCALE GENOMIC DNA]</scope>
    <source>
        <strain evidence="2">JCM 17111</strain>
    </source>
</reference>
<protein>
    <recommendedName>
        <fullName evidence="3">Ribosome-associated translation inhibitor RaiA</fullName>
    </recommendedName>
</protein>
<evidence type="ECO:0000313" key="2">
    <source>
        <dbReference type="Proteomes" id="UP001500954"/>
    </source>
</evidence>
<dbReference type="RefSeq" id="WP_345007714.1">
    <property type="nucleotide sequence ID" value="NZ_BAABCY010000099.1"/>
</dbReference>
<evidence type="ECO:0000313" key="1">
    <source>
        <dbReference type="EMBL" id="GAA3583875.1"/>
    </source>
</evidence>
<dbReference type="InterPro" id="IPR036567">
    <property type="entry name" value="RHF-like"/>
</dbReference>
<dbReference type="Gene3D" id="3.30.160.100">
    <property type="entry name" value="Ribosome hibernation promotion factor-like"/>
    <property type="match status" value="1"/>
</dbReference>
<dbReference type="NCBIfam" id="TIGR00741">
    <property type="entry name" value="yfiA"/>
    <property type="match status" value="1"/>
</dbReference>
<organism evidence="1 2">
    <name type="scientific">Snuella lapsa</name>
    <dbReference type="NCBI Taxonomy" id="870481"/>
    <lineage>
        <taxon>Bacteria</taxon>
        <taxon>Pseudomonadati</taxon>
        <taxon>Bacteroidota</taxon>
        <taxon>Flavobacteriia</taxon>
        <taxon>Flavobacteriales</taxon>
        <taxon>Flavobacteriaceae</taxon>
        <taxon>Snuella</taxon>
    </lineage>
</organism>
<proteinExistence type="predicted"/>